<sequence>MQSQKRAGDCLCTFDLSEDGSLPAGPVLGVPNWNLKFPSRVSPAQPHVLPSKHAVIRIEVCIGEMLFTKKLPTFLLHKRLQIFDSAHNKFSLHLYCSRLHLHTEGSALL</sequence>
<accession>A0A7S4B755</accession>
<reference evidence="1" key="1">
    <citation type="submission" date="2021-01" db="EMBL/GenBank/DDBJ databases">
        <authorList>
            <person name="Corre E."/>
            <person name="Pelletier E."/>
            <person name="Niang G."/>
            <person name="Scheremetjew M."/>
            <person name="Finn R."/>
            <person name="Kale V."/>
            <person name="Holt S."/>
            <person name="Cochrane G."/>
            <person name="Meng A."/>
            <person name="Brown T."/>
            <person name="Cohen L."/>
        </authorList>
    </citation>
    <scope>NUCLEOTIDE SEQUENCE</scope>
    <source>
        <strain evidence="1">CCMP645</strain>
    </source>
</reference>
<name>A0A7S4B755_CHRCT</name>
<gene>
    <name evidence="1" type="ORF">PCAR00345_LOCUS9160</name>
</gene>
<protein>
    <submittedName>
        <fullName evidence="1">Uncharacterized protein</fullName>
    </submittedName>
</protein>
<proteinExistence type="predicted"/>
<dbReference type="AlphaFoldDB" id="A0A7S4B755"/>
<dbReference type="EMBL" id="HBIZ01014902">
    <property type="protein sequence ID" value="CAE0756566.1"/>
    <property type="molecule type" value="Transcribed_RNA"/>
</dbReference>
<evidence type="ECO:0000313" key="1">
    <source>
        <dbReference type="EMBL" id="CAE0756566.1"/>
    </source>
</evidence>
<organism evidence="1">
    <name type="scientific">Chrysotila carterae</name>
    <name type="common">Marine alga</name>
    <name type="synonym">Syracosphaera carterae</name>
    <dbReference type="NCBI Taxonomy" id="13221"/>
    <lineage>
        <taxon>Eukaryota</taxon>
        <taxon>Haptista</taxon>
        <taxon>Haptophyta</taxon>
        <taxon>Prymnesiophyceae</taxon>
        <taxon>Isochrysidales</taxon>
        <taxon>Isochrysidaceae</taxon>
        <taxon>Chrysotila</taxon>
    </lineage>
</organism>